<keyword evidence="1" id="KW-1133">Transmembrane helix</keyword>
<name>A0A8S5USJ0_9CAUD</name>
<evidence type="ECO:0000256" key="1">
    <source>
        <dbReference type="SAM" id="Phobius"/>
    </source>
</evidence>
<evidence type="ECO:0000313" key="2">
    <source>
        <dbReference type="EMBL" id="DAF97447.1"/>
    </source>
</evidence>
<organism evidence="2">
    <name type="scientific">Myoviridae sp. ctijX18</name>
    <dbReference type="NCBI Taxonomy" id="2825154"/>
    <lineage>
        <taxon>Viruses</taxon>
        <taxon>Duplodnaviria</taxon>
        <taxon>Heunggongvirae</taxon>
        <taxon>Uroviricota</taxon>
        <taxon>Caudoviricetes</taxon>
    </lineage>
</organism>
<sequence>MALLQLLLHFNQWSITAILSTSKAATAILVTVITNMVVPYSF</sequence>
<accession>A0A8S5USJ0</accession>
<dbReference type="EMBL" id="BK016133">
    <property type="protein sequence ID" value="DAF97447.1"/>
    <property type="molecule type" value="Genomic_DNA"/>
</dbReference>
<protein>
    <submittedName>
        <fullName evidence="2">Uncharacterized protein</fullName>
    </submittedName>
</protein>
<feature type="transmembrane region" description="Helical" evidence="1">
    <location>
        <begin position="12"/>
        <end position="38"/>
    </location>
</feature>
<keyword evidence="1" id="KW-0812">Transmembrane</keyword>
<keyword evidence="1" id="KW-0472">Membrane</keyword>
<reference evidence="2" key="1">
    <citation type="journal article" date="2021" name="Proc. Natl. Acad. Sci. U.S.A.">
        <title>A Catalog of Tens of Thousands of Viruses from Human Metagenomes Reveals Hidden Associations with Chronic Diseases.</title>
        <authorList>
            <person name="Tisza M.J."/>
            <person name="Buck C.B."/>
        </authorList>
    </citation>
    <scope>NUCLEOTIDE SEQUENCE</scope>
    <source>
        <strain evidence="2">CtijX18</strain>
    </source>
</reference>
<proteinExistence type="predicted"/>